<dbReference type="InterPro" id="IPR018608">
    <property type="entry name" value="Gti1/Pac2"/>
</dbReference>
<evidence type="ECO:0000256" key="1">
    <source>
        <dbReference type="SAM" id="MobiDB-lite"/>
    </source>
</evidence>
<gene>
    <name evidence="2" type="ORF">CcCBS67573_g07726</name>
</gene>
<feature type="region of interest" description="Disordered" evidence="1">
    <location>
        <begin position="455"/>
        <end position="490"/>
    </location>
</feature>
<keyword evidence="3" id="KW-1185">Reference proteome</keyword>
<dbReference type="AlphaFoldDB" id="A0A507ESD0"/>
<dbReference type="Proteomes" id="UP000320333">
    <property type="component" value="Unassembled WGS sequence"/>
</dbReference>
<proteinExistence type="predicted"/>
<dbReference type="Pfam" id="PF09729">
    <property type="entry name" value="Gti1_Pac2"/>
    <property type="match status" value="1"/>
</dbReference>
<dbReference type="EMBL" id="QEAP01000428">
    <property type="protein sequence ID" value="TPX66761.1"/>
    <property type="molecule type" value="Genomic_DNA"/>
</dbReference>
<sequence>MANMFASTALEVSLSRLSCVQHILRLQRQSIPTDAPVSSSLAESSVCEEQVAKDADSGRAMSVERAAGSADGLSDTHKRDHSAAGLNLRRDNSNVTYYGRIESPMDASLVIEACIKGILKEMSGVAEASTIDIRPGTVLVIHERGGSIQRWRDGHQWSPSRISGNFLIYREVERLNMKDVIPSTDDCHRKSALAPINASKQTKPKMYSILPEGLTKKTISLIGSDCQTYRVISYYETEDPKLKSSRPDLREVANGSRVSSNDALPRPSQDKSFAPLDLYPKDPSAFSSNEYMARKRRKTVQAPELFDRRYPEYVPQMSDYPVMYPYRRAPGAMMSVTQETPPNGGYDFINRNGFPSMASSYHPQIPSPISQQSPAPFSGQSSGPYSGHQQQQQYVNMPATSFVGYRTSPNSSNSNDMPYHQQSNPFYYYHSSQYYSYHGPIGGSVALLQQQLPPPTHQNTLGGAVYHQSFNDAPHHPFSSSAPLPSAAPQ</sequence>
<reference evidence="2 3" key="1">
    <citation type="journal article" date="2019" name="Sci. Rep.">
        <title>Comparative genomics of chytrid fungi reveal insights into the obligate biotrophic and pathogenic lifestyle of Synchytrium endobioticum.</title>
        <authorList>
            <person name="van de Vossenberg B.T.L.H."/>
            <person name="Warris S."/>
            <person name="Nguyen H.D.T."/>
            <person name="van Gent-Pelzer M.P.E."/>
            <person name="Joly D.L."/>
            <person name="van de Geest H.C."/>
            <person name="Bonants P.J.M."/>
            <person name="Smith D.S."/>
            <person name="Levesque C.A."/>
            <person name="van der Lee T.A.J."/>
        </authorList>
    </citation>
    <scope>NUCLEOTIDE SEQUENCE [LARGE SCALE GENOMIC DNA]</scope>
    <source>
        <strain evidence="2 3">CBS 675.73</strain>
    </source>
</reference>
<feature type="compositionally biased region" description="Low complexity" evidence="1">
    <location>
        <begin position="476"/>
        <end position="490"/>
    </location>
</feature>
<feature type="compositionally biased region" description="Low complexity" evidence="1">
    <location>
        <begin position="363"/>
        <end position="374"/>
    </location>
</feature>
<accession>A0A507ESD0</accession>
<feature type="region of interest" description="Disordered" evidence="1">
    <location>
        <begin position="357"/>
        <end position="392"/>
    </location>
</feature>
<name>A0A507ESD0_9FUNG</name>
<evidence type="ECO:0000313" key="2">
    <source>
        <dbReference type="EMBL" id="TPX66761.1"/>
    </source>
</evidence>
<dbReference type="PANTHER" id="PTHR28027">
    <property type="entry name" value="TRANSCRIPTIONAL REGULATOR MIT1"/>
    <property type="match status" value="1"/>
</dbReference>
<dbReference type="OrthoDB" id="5572844at2759"/>
<comment type="caution">
    <text evidence="2">The sequence shown here is derived from an EMBL/GenBank/DDBJ whole genome shotgun (WGS) entry which is preliminary data.</text>
</comment>
<dbReference type="PANTHER" id="PTHR28027:SF1">
    <property type="entry name" value="CAMP INDEPENDENT REGULATORY PROTEIN (AFU_ORTHOLOGUE AFUA_3G09640)"/>
    <property type="match status" value="1"/>
</dbReference>
<feature type="region of interest" description="Disordered" evidence="1">
    <location>
        <begin position="52"/>
        <end position="86"/>
    </location>
</feature>
<dbReference type="GO" id="GO:0003677">
    <property type="term" value="F:DNA binding"/>
    <property type="evidence" value="ECO:0007669"/>
    <property type="project" value="TreeGrafter"/>
</dbReference>
<feature type="compositionally biased region" description="Basic and acidic residues" evidence="1">
    <location>
        <begin position="74"/>
        <end position="86"/>
    </location>
</feature>
<organism evidence="2 3">
    <name type="scientific">Chytriomyces confervae</name>
    <dbReference type="NCBI Taxonomy" id="246404"/>
    <lineage>
        <taxon>Eukaryota</taxon>
        <taxon>Fungi</taxon>
        <taxon>Fungi incertae sedis</taxon>
        <taxon>Chytridiomycota</taxon>
        <taxon>Chytridiomycota incertae sedis</taxon>
        <taxon>Chytridiomycetes</taxon>
        <taxon>Chytridiales</taxon>
        <taxon>Chytriomycetaceae</taxon>
        <taxon>Chytriomyces</taxon>
    </lineage>
</organism>
<evidence type="ECO:0000313" key="3">
    <source>
        <dbReference type="Proteomes" id="UP000320333"/>
    </source>
</evidence>
<protein>
    <submittedName>
        <fullName evidence="2">Uncharacterized protein</fullName>
    </submittedName>
</protein>
<feature type="region of interest" description="Disordered" evidence="1">
    <location>
        <begin position="240"/>
        <end position="281"/>
    </location>
</feature>
<feature type="compositionally biased region" description="Polar residues" evidence="1">
    <location>
        <begin position="378"/>
        <end position="392"/>
    </location>
</feature>
<feature type="compositionally biased region" description="Basic and acidic residues" evidence="1">
    <location>
        <begin position="240"/>
        <end position="251"/>
    </location>
</feature>